<keyword evidence="3" id="KW-0560">Oxidoreductase</keyword>
<dbReference type="InterPro" id="IPR002347">
    <property type="entry name" value="SDR_fam"/>
</dbReference>
<evidence type="ECO:0000256" key="1">
    <source>
        <dbReference type="ARBA" id="ARBA00006484"/>
    </source>
</evidence>
<sequence>MHQLDFSSSNLADLAGKTVIVTGAARGIGASTAALFNSHGANVVLVDLPQAKDAATSLIESFQYPEKSLFAPANILFWKDLVDEAGDPVESLEANRVIDVNLKGTLNTLRLGLHYLSQNEPSATGSRGSIVFVTSTSGYFGSTGNAAYISSKHGVVGLMRASLRRAASLGISLSSVAPCYTPTHLTAGFGQKITDAGLNANTPEGVASVAASLACDGTAHGLACLVWGSYKRELERTRQDLLISWLGDDLVDSMAKFGQVMDSMGGYPLPQNKD</sequence>
<accession>A0A428TW95</accession>
<proteinExistence type="inferred from homology"/>
<evidence type="ECO:0000256" key="2">
    <source>
        <dbReference type="ARBA" id="ARBA00022857"/>
    </source>
</evidence>
<comment type="similarity">
    <text evidence="1">Belongs to the short-chain dehydrogenases/reductases (SDR) family.</text>
</comment>
<dbReference type="Proteomes" id="UP000287144">
    <property type="component" value="Unassembled WGS sequence"/>
</dbReference>
<gene>
    <name evidence="4" type="ORF">CEP52_005847</name>
</gene>
<keyword evidence="5" id="KW-1185">Reference proteome</keyword>
<dbReference type="PRINTS" id="PR00081">
    <property type="entry name" value="GDHRDH"/>
</dbReference>
<name>A0A428TW95_9HYPO</name>
<comment type="caution">
    <text evidence="4">The sequence shown here is derived from an EMBL/GenBank/DDBJ whole genome shotgun (WGS) entry which is preliminary data.</text>
</comment>
<organism evidence="4 5">
    <name type="scientific">Fusarium oligoseptatum</name>
    <dbReference type="NCBI Taxonomy" id="2604345"/>
    <lineage>
        <taxon>Eukaryota</taxon>
        <taxon>Fungi</taxon>
        <taxon>Dikarya</taxon>
        <taxon>Ascomycota</taxon>
        <taxon>Pezizomycotina</taxon>
        <taxon>Sordariomycetes</taxon>
        <taxon>Hypocreomycetidae</taxon>
        <taxon>Hypocreales</taxon>
        <taxon>Nectriaceae</taxon>
        <taxon>Fusarium</taxon>
        <taxon>Fusarium solani species complex</taxon>
    </lineage>
</organism>
<reference evidence="4 5" key="1">
    <citation type="submission" date="2017-06" db="EMBL/GenBank/DDBJ databases">
        <title>Comparative genomic analysis of Ambrosia Fusariam Clade fungi.</title>
        <authorList>
            <person name="Stajich J.E."/>
            <person name="Carrillo J."/>
            <person name="Kijimoto T."/>
            <person name="Eskalen A."/>
            <person name="O'Donnell K."/>
            <person name="Kasson M."/>
        </authorList>
    </citation>
    <scope>NUCLEOTIDE SEQUENCE [LARGE SCALE GENOMIC DNA]</scope>
    <source>
        <strain evidence="4 5">NRRL62579</strain>
    </source>
</reference>
<dbReference type="GO" id="GO:0016491">
    <property type="term" value="F:oxidoreductase activity"/>
    <property type="evidence" value="ECO:0007669"/>
    <property type="project" value="UniProtKB-KW"/>
</dbReference>
<dbReference type="InterPro" id="IPR036291">
    <property type="entry name" value="NAD(P)-bd_dom_sf"/>
</dbReference>
<dbReference type="AlphaFoldDB" id="A0A428TW95"/>
<dbReference type="PANTHER" id="PTHR43180">
    <property type="entry name" value="3-OXOACYL-(ACYL-CARRIER-PROTEIN) REDUCTASE (AFU_ORTHOLOGUE AFUA_6G11210)"/>
    <property type="match status" value="1"/>
</dbReference>
<dbReference type="PANTHER" id="PTHR43180:SF66">
    <property type="entry name" value="SHORT-CHAIN DEHYDROGENASE_REDUCTASE FAMILY PROTEIN"/>
    <property type="match status" value="1"/>
</dbReference>
<evidence type="ECO:0000313" key="5">
    <source>
        <dbReference type="Proteomes" id="UP000287144"/>
    </source>
</evidence>
<dbReference type="Gene3D" id="3.40.50.720">
    <property type="entry name" value="NAD(P)-binding Rossmann-like Domain"/>
    <property type="match status" value="2"/>
</dbReference>
<dbReference type="SUPFAM" id="SSF51735">
    <property type="entry name" value="NAD(P)-binding Rossmann-fold domains"/>
    <property type="match status" value="1"/>
</dbReference>
<dbReference type="EMBL" id="NKCK01000047">
    <property type="protein sequence ID" value="RSM06179.1"/>
    <property type="molecule type" value="Genomic_DNA"/>
</dbReference>
<dbReference type="Pfam" id="PF00106">
    <property type="entry name" value="adh_short"/>
    <property type="match status" value="2"/>
</dbReference>
<dbReference type="STRING" id="1325735.A0A428TW95"/>
<keyword evidence="2" id="KW-0521">NADP</keyword>
<evidence type="ECO:0000313" key="4">
    <source>
        <dbReference type="EMBL" id="RSM06179.1"/>
    </source>
</evidence>
<protein>
    <submittedName>
        <fullName evidence="4">Uncharacterized protein</fullName>
    </submittedName>
</protein>
<evidence type="ECO:0000256" key="3">
    <source>
        <dbReference type="ARBA" id="ARBA00023002"/>
    </source>
</evidence>